<dbReference type="SUPFAM" id="SSF103473">
    <property type="entry name" value="MFS general substrate transporter"/>
    <property type="match status" value="1"/>
</dbReference>
<dbReference type="InterPro" id="IPR050930">
    <property type="entry name" value="MFS_Vesicular_Transporter"/>
</dbReference>
<feature type="transmembrane region" description="Helical" evidence="8">
    <location>
        <begin position="45"/>
        <end position="65"/>
    </location>
</feature>
<feature type="transmembrane region" description="Helical" evidence="8">
    <location>
        <begin position="248"/>
        <end position="266"/>
    </location>
</feature>
<dbReference type="Ensembl" id="ENSCSAVT00000002535.1">
    <property type="protein sequence ID" value="ENSCSAVP00000002494.1"/>
    <property type="gene ID" value="ENSCSAVG00000001474.1"/>
</dbReference>
<feature type="transmembrane region" description="Helical" evidence="8">
    <location>
        <begin position="172"/>
        <end position="194"/>
    </location>
</feature>
<dbReference type="FunCoup" id="H2YAZ6">
    <property type="interactions" value="1"/>
</dbReference>
<dbReference type="InterPro" id="IPR001958">
    <property type="entry name" value="Tet-R_TetA/multi-R_MdtG-like"/>
</dbReference>
<keyword evidence="6 8" id="KW-1133">Transmembrane helix</keyword>
<feature type="transmembrane region" description="Helical" evidence="8">
    <location>
        <begin position="278"/>
        <end position="299"/>
    </location>
</feature>
<keyword evidence="3" id="KW-0813">Transport</keyword>
<feature type="transmembrane region" description="Helical" evidence="8">
    <location>
        <begin position="71"/>
        <end position="94"/>
    </location>
</feature>
<comment type="similarity">
    <text evidence="2">Belongs to the major facilitator superfamily. Vesicular transporter family.</text>
</comment>
<reference evidence="9" key="3">
    <citation type="submission" date="2025-09" db="UniProtKB">
        <authorList>
            <consortium name="Ensembl"/>
        </authorList>
    </citation>
    <scope>IDENTIFICATION</scope>
</reference>
<feature type="transmembrane region" description="Helical" evidence="8">
    <location>
        <begin position="214"/>
        <end position="236"/>
    </location>
</feature>
<evidence type="ECO:0000256" key="1">
    <source>
        <dbReference type="ARBA" id="ARBA00004141"/>
    </source>
</evidence>
<dbReference type="PANTHER" id="PTHR23506">
    <property type="entry name" value="GH10249P"/>
    <property type="match status" value="1"/>
</dbReference>
<comment type="subcellular location">
    <subcellularLocation>
        <location evidence="1">Membrane</location>
        <topology evidence="1">Multi-pass membrane protein</topology>
    </subcellularLocation>
</comment>
<reference evidence="9" key="2">
    <citation type="submission" date="2025-08" db="UniProtKB">
        <authorList>
            <consortium name="Ensembl"/>
        </authorList>
    </citation>
    <scope>IDENTIFICATION</scope>
</reference>
<keyword evidence="5" id="KW-0532">Neurotransmitter transport</keyword>
<evidence type="ECO:0000256" key="7">
    <source>
        <dbReference type="ARBA" id="ARBA00023136"/>
    </source>
</evidence>
<keyword evidence="7 8" id="KW-0472">Membrane</keyword>
<dbReference type="AlphaFoldDB" id="H2YAZ6"/>
<feature type="transmembrane region" description="Helical" evidence="8">
    <location>
        <begin position="106"/>
        <end position="128"/>
    </location>
</feature>
<evidence type="ECO:0000256" key="3">
    <source>
        <dbReference type="ARBA" id="ARBA00022448"/>
    </source>
</evidence>
<organism evidence="9 10">
    <name type="scientific">Ciona savignyi</name>
    <name type="common">Pacific transparent sea squirt</name>
    <dbReference type="NCBI Taxonomy" id="51511"/>
    <lineage>
        <taxon>Eukaryota</taxon>
        <taxon>Metazoa</taxon>
        <taxon>Chordata</taxon>
        <taxon>Tunicata</taxon>
        <taxon>Ascidiacea</taxon>
        <taxon>Phlebobranchia</taxon>
        <taxon>Cionidae</taxon>
        <taxon>Ciona</taxon>
    </lineage>
</organism>
<dbReference type="GO" id="GO:0022857">
    <property type="term" value="F:transmembrane transporter activity"/>
    <property type="evidence" value="ECO:0007669"/>
    <property type="project" value="InterPro"/>
</dbReference>
<reference evidence="10" key="1">
    <citation type="submission" date="2003-08" db="EMBL/GenBank/DDBJ databases">
        <authorList>
            <person name="Birren B."/>
            <person name="Nusbaum C."/>
            <person name="Abebe A."/>
            <person name="Abouelleil A."/>
            <person name="Adekoya E."/>
            <person name="Ait-zahra M."/>
            <person name="Allen N."/>
            <person name="Allen T."/>
            <person name="An P."/>
            <person name="Anderson M."/>
            <person name="Anderson S."/>
            <person name="Arachchi H."/>
            <person name="Armbruster J."/>
            <person name="Bachantsang P."/>
            <person name="Baldwin J."/>
            <person name="Barry A."/>
            <person name="Bayul T."/>
            <person name="Blitshsteyn B."/>
            <person name="Bloom T."/>
            <person name="Blye J."/>
            <person name="Boguslavskiy L."/>
            <person name="Borowsky M."/>
            <person name="Boukhgalter B."/>
            <person name="Brunache A."/>
            <person name="Butler J."/>
            <person name="Calixte N."/>
            <person name="Calvo S."/>
            <person name="Camarata J."/>
            <person name="Campo K."/>
            <person name="Chang J."/>
            <person name="Cheshatsang Y."/>
            <person name="Citroen M."/>
            <person name="Collymore A."/>
            <person name="Considine T."/>
            <person name="Cook A."/>
            <person name="Cooke P."/>
            <person name="Corum B."/>
            <person name="Cuomo C."/>
            <person name="David R."/>
            <person name="Dawoe T."/>
            <person name="Degray S."/>
            <person name="Dodge S."/>
            <person name="Dooley K."/>
            <person name="Dorje P."/>
            <person name="Dorjee K."/>
            <person name="Dorris L."/>
            <person name="Duffey N."/>
            <person name="Dupes A."/>
            <person name="Elkins T."/>
            <person name="Engels R."/>
            <person name="Erickson J."/>
            <person name="Farina A."/>
            <person name="Faro S."/>
            <person name="Ferreira P."/>
            <person name="Fischer H."/>
            <person name="Fitzgerald M."/>
            <person name="Foley K."/>
            <person name="Gage D."/>
            <person name="Galagan J."/>
            <person name="Gearin G."/>
            <person name="Gnerre S."/>
            <person name="Gnirke A."/>
            <person name="Goyette A."/>
            <person name="Graham J."/>
            <person name="Grandbois E."/>
            <person name="Gyaltsen K."/>
            <person name="Hafez N."/>
            <person name="Hagopian D."/>
            <person name="Hagos B."/>
            <person name="Hall J."/>
            <person name="Hatcher B."/>
            <person name="Heller A."/>
            <person name="Higgins H."/>
            <person name="Honan T."/>
            <person name="Horn A."/>
            <person name="Houde N."/>
            <person name="Hughes L."/>
            <person name="Hulme W."/>
            <person name="Husby E."/>
            <person name="Iliev I."/>
            <person name="Jaffe D."/>
            <person name="Jones C."/>
            <person name="Kamal M."/>
            <person name="Kamat A."/>
            <person name="Kamvysselis M."/>
            <person name="Karlsson E."/>
            <person name="Kells C."/>
            <person name="Kieu A."/>
            <person name="Kisner P."/>
            <person name="Kodira C."/>
            <person name="Kulbokas E."/>
            <person name="Labutti K."/>
            <person name="Lama D."/>
            <person name="Landers T."/>
            <person name="Leger J."/>
            <person name="Levine S."/>
            <person name="Lewis D."/>
            <person name="Lewis T."/>
            <person name="Lindblad-toh K."/>
            <person name="Liu X."/>
            <person name="Lokyitsang T."/>
            <person name="Lokyitsang Y."/>
            <person name="Lucien O."/>
            <person name="Lui A."/>
            <person name="Ma L.J."/>
            <person name="Mabbitt R."/>
            <person name="Macdonald J."/>
            <person name="Maclean C."/>
            <person name="Major J."/>
            <person name="Manning J."/>
            <person name="Marabella R."/>
            <person name="Maru K."/>
            <person name="Matthews C."/>
            <person name="Mauceli E."/>
            <person name="Mccarthy M."/>
            <person name="Mcdonough S."/>
            <person name="Mcghee T."/>
            <person name="Meldrim J."/>
            <person name="Meneus L."/>
            <person name="Mesirov J."/>
            <person name="Mihalev A."/>
            <person name="Mihova T."/>
            <person name="Mikkelsen T."/>
            <person name="Mlenga V."/>
            <person name="Moru K."/>
            <person name="Mozes J."/>
            <person name="Mulrain L."/>
            <person name="Munson G."/>
            <person name="Naylor J."/>
            <person name="Newes C."/>
            <person name="Nguyen C."/>
            <person name="Nguyen N."/>
            <person name="Nguyen T."/>
            <person name="Nicol R."/>
            <person name="Nielsen C."/>
            <person name="Nizzari M."/>
            <person name="Norbu C."/>
            <person name="Norbu N."/>
            <person name="O'donnell P."/>
            <person name="Okoawo O."/>
            <person name="O'leary S."/>
            <person name="Omotosho B."/>
            <person name="O'neill K."/>
            <person name="Osman S."/>
            <person name="Parker S."/>
            <person name="Perrin D."/>
            <person name="Phunkhang P."/>
            <person name="Piqani B."/>
            <person name="Purcell S."/>
            <person name="Rachupka T."/>
            <person name="Ramasamy U."/>
            <person name="Rameau R."/>
            <person name="Ray V."/>
            <person name="Raymond C."/>
            <person name="Retta R."/>
            <person name="Richardson S."/>
            <person name="Rise C."/>
            <person name="Rodriguez J."/>
            <person name="Rogers J."/>
            <person name="Rogov P."/>
            <person name="Rutman M."/>
            <person name="Schupbach R."/>
            <person name="Seaman C."/>
            <person name="Settipalli S."/>
            <person name="Sharpe T."/>
            <person name="Sheridan J."/>
            <person name="Sherpa N."/>
            <person name="Shi J."/>
            <person name="Smirnov S."/>
            <person name="Smith C."/>
            <person name="Sougnez C."/>
            <person name="Spencer B."/>
            <person name="Stalker J."/>
            <person name="Stange-thomann N."/>
            <person name="Stavropoulos S."/>
            <person name="Stetson K."/>
            <person name="Stone C."/>
            <person name="Stone S."/>
            <person name="Stubbs M."/>
            <person name="Talamas J."/>
            <person name="Tchuinga P."/>
            <person name="Tenzing P."/>
            <person name="Tesfaye S."/>
            <person name="Theodore J."/>
            <person name="Thoulutsang Y."/>
            <person name="Topham K."/>
            <person name="Towey S."/>
            <person name="Tsamla T."/>
            <person name="Tsomo N."/>
            <person name="Vallee D."/>
            <person name="Vassiliev H."/>
            <person name="Venkataraman V."/>
            <person name="Vinson J."/>
            <person name="Vo A."/>
            <person name="Wade C."/>
            <person name="Wang S."/>
            <person name="Wangchuk T."/>
            <person name="Wangdi T."/>
            <person name="Whittaker C."/>
            <person name="Wilkinson J."/>
            <person name="Wu Y."/>
            <person name="Wyman D."/>
            <person name="Yadav S."/>
            <person name="Yang S."/>
            <person name="Yang X."/>
            <person name="Yeager S."/>
            <person name="Yee E."/>
            <person name="Young G."/>
            <person name="Zainoun J."/>
            <person name="Zembeck L."/>
            <person name="Zimmer A."/>
            <person name="Zody M."/>
            <person name="Lander E."/>
        </authorList>
    </citation>
    <scope>NUCLEOTIDE SEQUENCE [LARGE SCALE GENOMIC DNA]</scope>
</reference>
<dbReference type="InParanoid" id="H2YAZ6"/>
<evidence type="ECO:0000256" key="4">
    <source>
        <dbReference type="ARBA" id="ARBA00022692"/>
    </source>
</evidence>
<keyword evidence="10" id="KW-1185">Reference proteome</keyword>
<sequence>IFYHKALDHGANQLEIGLIFGCYAIVNSICCPLFGCFVPMCGAKNLLLAGLLLSSVCSVLFRLLFRLTSTVLFVAGCFLCRAIQALGCAAYFTGSSVIIAREWRDNITFAMGLSEIFTGIGMICGPLLGGLVYEVGGFQLPFICIALVMLLGLVINFYAISKSSDKASTANFWTLIKIPNVAVTCILMSVMWAAMDFNMPSLSLHMKVIEATPVQVGTMFLIMAAAYTVFAPFIGMFAKNKVRCTERMVMICGGLLVATSFVLVGPSPVLAQLGVTEVSFPLVGVSMGILGAGLSMALVPTFSDLTASAVCGGMADDLATAGLVSGLFNGAVFFG</sequence>
<evidence type="ECO:0000256" key="5">
    <source>
        <dbReference type="ARBA" id="ARBA00022775"/>
    </source>
</evidence>
<feature type="transmembrane region" description="Helical" evidence="8">
    <location>
        <begin position="140"/>
        <end position="160"/>
    </location>
</feature>
<dbReference type="Pfam" id="PF07690">
    <property type="entry name" value="MFS_1"/>
    <property type="match status" value="1"/>
</dbReference>
<dbReference type="HOGENOM" id="CLU_028639_4_0_1"/>
<evidence type="ECO:0000256" key="6">
    <source>
        <dbReference type="ARBA" id="ARBA00022989"/>
    </source>
</evidence>
<dbReference type="eggNOG" id="KOG3764">
    <property type="taxonomic scope" value="Eukaryota"/>
</dbReference>
<dbReference type="OMA" id="TESMAYC"/>
<proteinExistence type="inferred from homology"/>
<feature type="transmembrane region" description="Helical" evidence="8">
    <location>
        <begin position="16"/>
        <end position="38"/>
    </location>
</feature>
<name>H2YAZ6_CIOSA</name>
<dbReference type="PRINTS" id="PR01035">
    <property type="entry name" value="TCRTETA"/>
</dbReference>
<dbReference type="InterPro" id="IPR036259">
    <property type="entry name" value="MFS_trans_sf"/>
</dbReference>
<keyword evidence="4 8" id="KW-0812">Transmembrane</keyword>
<dbReference type="GeneTree" id="ENSGT00940000173059"/>
<evidence type="ECO:0000313" key="10">
    <source>
        <dbReference type="Proteomes" id="UP000007875"/>
    </source>
</evidence>
<dbReference type="Gene3D" id="1.20.1250.20">
    <property type="entry name" value="MFS general substrate transporter like domains"/>
    <property type="match status" value="2"/>
</dbReference>
<evidence type="ECO:0000313" key="9">
    <source>
        <dbReference type="Ensembl" id="ENSCSAVP00000002494.1"/>
    </source>
</evidence>
<dbReference type="GO" id="GO:0016020">
    <property type="term" value="C:membrane"/>
    <property type="evidence" value="ECO:0007669"/>
    <property type="project" value="UniProtKB-SubCell"/>
</dbReference>
<evidence type="ECO:0000256" key="8">
    <source>
        <dbReference type="SAM" id="Phobius"/>
    </source>
</evidence>
<dbReference type="Proteomes" id="UP000007875">
    <property type="component" value="Unassembled WGS sequence"/>
</dbReference>
<protein>
    <recommendedName>
        <fullName evidence="11">Major facilitator superfamily (MFS) profile domain-containing protein</fullName>
    </recommendedName>
</protein>
<dbReference type="PANTHER" id="PTHR23506:SF26">
    <property type="entry name" value="MFS-TYPE TRANSPORTER SLC18B1"/>
    <property type="match status" value="1"/>
</dbReference>
<evidence type="ECO:0008006" key="11">
    <source>
        <dbReference type="Google" id="ProtNLM"/>
    </source>
</evidence>
<dbReference type="STRING" id="51511.ENSCSAVP00000002494"/>
<accession>H2YAZ6</accession>
<dbReference type="InterPro" id="IPR011701">
    <property type="entry name" value="MFS"/>
</dbReference>
<evidence type="ECO:0000256" key="2">
    <source>
        <dbReference type="ARBA" id="ARBA00006829"/>
    </source>
</evidence>